<dbReference type="InterPro" id="IPR021325">
    <property type="entry name" value="CCB2/CCB4"/>
</dbReference>
<evidence type="ECO:0000313" key="2">
    <source>
        <dbReference type="EMBL" id="ADB95566.1"/>
    </source>
</evidence>
<proteinExistence type="predicted"/>
<organism evidence="3">
    <name type="scientific">Atelocyanobacterium thalassa (isolate ALOHA)</name>
    <dbReference type="NCBI Taxonomy" id="1453429"/>
    <lineage>
        <taxon>Bacteria</taxon>
        <taxon>Bacillati</taxon>
        <taxon>Cyanobacteriota</taxon>
        <taxon>Cyanophyceae</taxon>
        <taxon>Oscillatoriophycideae</taxon>
        <taxon>Chroococcales</taxon>
        <taxon>Aphanothecaceae</taxon>
        <taxon>Candidatus Atelocyanobacterium</taxon>
        <taxon>Candidatus Atelocyanobacterium thalassae</taxon>
    </lineage>
</organism>
<dbReference type="KEGG" id="cyu:UCYN_08820"/>
<dbReference type="OrthoDB" id="463032at2"/>
<dbReference type="STRING" id="1453429.UCYN_08820"/>
<dbReference type="Pfam" id="PF11152">
    <property type="entry name" value="CCB2_CCB4"/>
    <property type="match status" value="1"/>
</dbReference>
<dbReference type="InterPro" id="IPR044705">
    <property type="entry name" value="CCB4"/>
</dbReference>
<accession>D3EQ16</accession>
<dbReference type="HOGENOM" id="CLU_082867_2_0_3"/>
<dbReference type="RefSeq" id="WP_012954253.1">
    <property type="nucleotide sequence ID" value="NC_013771.1"/>
</dbReference>
<feature type="transmembrane region" description="Helical" evidence="1">
    <location>
        <begin position="12"/>
        <end position="30"/>
    </location>
</feature>
<reference evidence="2 3" key="1">
    <citation type="journal article" date="2010" name="Nature">
        <title>Metabolic streamlining in an open-ocean nitrogen-fixing cyanobacterium.</title>
        <authorList>
            <person name="Tripp H.J."/>
            <person name="Bench S.R."/>
            <person name="Turk K.A."/>
            <person name="Foster R.A."/>
            <person name="Desany B.A."/>
            <person name="Niazi F."/>
            <person name="Affourtit J.P."/>
            <person name="Zehr J.P."/>
        </authorList>
    </citation>
    <scope>NUCLEOTIDE SEQUENCE [LARGE SCALE GENOMIC DNA]</scope>
    <source>
        <strain evidence="3">ALOHA</strain>
    </source>
</reference>
<name>D3EQ16_ATETH</name>
<evidence type="ECO:0008006" key="4">
    <source>
        <dbReference type="Google" id="ProtNLM"/>
    </source>
</evidence>
<feature type="transmembrane region" description="Helical" evidence="1">
    <location>
        <begin position="42"/>
        <end position="59"/>
    </location>
</feature>
<sequence>MSSNYNQSLRLIPIFSGIIGSTLLVINRFTTVQLTESQARSDVVGIILSGTLVLVGLLWQQMQPKSPNAVTLIGEEGIEFNIHLDEETQIDLAWASHLLLNNTVTKSVIIYYKNDILLRRGILGENNKVTPGKILNKVLQEQKPIYLVNLELYPGKIEFDYLPVNTQGIICQPLGGNGVMVLGTNIARSYTKQDENWIEGIADKITLTLQKKLG</sequence>
<evidence type="ECO:0000313" key="3">
    <source>
        <dbReference type="Proteomes" id="UP000001405"/>
    </source>
</evidence>
<gene>
    <name evidence="2" type="ordered locus">UCYN_08820</name>
</gene>
<keyword evidence="1" id="KW-0472">Membrane</keyword>
<dbReference type="PATRIC" id="fig|713887.8.peg.821"/>
<dbReference type="PANTHER" id="PTHR34943">
    <property type="match status" value="1"/>
</dbReference>
<dbReference type="PANTHER" id="PTHR34943:SF2">
    <property type="entry name" value="PROTEIN COFACTOR ASSEMBLY OF COMPLEX C SUBUNIT B CCB4, CHLOROPLASTIC"/>
    <property type="match status" value="1"/>
</dbReference>
<dbReference type="GO" id="GO:0010190">
    <property type="term" value="P:cytochrome b6f complex assembly"/>
    <property type="evidence" value="ECO:0007669"/>
    <property type="project" value="TreeGrafter"/>
</dbReference>
<keyword evidence="1" id="KW-1133">Transmembrane helix</keyword>
<keyword evidence="3" id="KW-1185">Reference proteome</keyword>
<protein>
    <recommendedName>
        <fullName evidence="4">Cofactor assembly of complex C subunit B</fullName>
    </recommendedName>
</protein>
<keyword evidence="1" id="KW-0812">Transmembrane</keyword>
<evidence type="ECO:0000256" key="1">
    <source>
        <dbReference type="SAM" id="Phobius"/>
    </source>
</evidence>
<dbReference type="AlphaFoldDB" id="D3EQ16"/>
<dbReference type="Proteomes" id="UP000001405">
    <property type="component" value="Chromosome"/>
</dbReference>
<dbReference type="SUPFAM" id="SSF55781">
    <property type="entry name" value="GAF domain-like"/>
    <property type="match status" value="1"/>
</dbReference>
<dbReference type="EMBL" id="CP001842">
    <property type="protein sequence ID" value="ADB95566.1"/>
    <property type="molecule type" value="Genomic_DNA"/>
</dbReference>